<dbReference type="InterPro" id="IPR014710">
    <property type="entry name" value="RmlC-like_jellyroll"/>
</dbReference>
<feature type="domain" description="Cyclic nucleotide-binding" evidence="1">
    <location>
        <begin position="15"/>
        <end position="94"/>
    </location>
</feature>
<evidence type="ECO:0000259" key="1">
    <source>
        <dbReference type="PROSITE" id="PS50042"/>
    </source>
</evidence>
<proteinExistence type="predicted"/>
<evidence type="ECO:0000313" key="3">
    <source>
        <dbReference type="Proteomes" id="UP000650081"/>
    </source>
</evidence>
<dbReference type="CDD" id="cd00038">
    <property type="entry name" value="CAP_ED"/>
    <property type="match status" value="1"/>
</dbReference>
<dbReference type="PROSITE" id="PS50042">
    <property type="entry name" value="CNMP_BINDING_3"/>
    <property type="match status" value="1"/>
</dbReference>
<protein>
    <submittedName>
        <fullName evidence="2">Crp/Fnr family transcriptional regulator</fullName>
    </submittedName>
</protein>
<gene>
    <name evidence="2" type="ORF">H9S92_06170</name>
</gene>
<dbReference type="Gene3D" id="2.60.120.10">
    <property type="entry name" value="Jelly Rolls"/>
    <property type="match status" value="1"/>
</dbReference>
<dbReference type="InterPro" id="IPR000595">
    <property type="entry name" value="cNMP-bd_dom"/>
</dbReference>
<sequence>MGRGVGLSTGGLGGKKIKKGQLILREGDVCQHNSFVVHGCFRMYKTDENGKDHNLQFATENWWILDMDSFYSQQPSVLNIEALEESTVYQIKRENQIKLYTSYPRFNRIFRVLSENALIASQRRVLQNLGSSTEERYLDFIERYPLLFGRISNLHVASYLGITPEFLSVVRKRLASNKG</sequence>
<reference evidence="2" key="1">
    <citation type="submission" date="2020-08" db="EMBL/GenBank/DDBJ databases">
        <title>Lewinella bacteria from marine environments.</title>
        <authorList>
            <person name="Zhong Y."/>
        </authorList>
    </citation>
    <scope>NUCLEOTIDE SEQUENCE</scope>
    <source>
        <strain evidence="2">KCTC 42187</strain>
    </source>
</reference>
<dbReference type="AlphaFoldDB" id="A0A923PGP4"/>
<dbReference type="Proteomes" id="UP000650081">
    <property type="component" value="Unassembled WGS sequence"/>
</dbReference>
<name>A0A923PGP4_9BACT</name>
<evidence type="ECO:0000313" key="2">
    <source>
        <dbReference type="EMBL" id="MBC6993737.1"/>
    </source>
</evidence>
<dbReference type="Pfam" id="PF00027">
    <property type="entry name" value="cNMP_binding"/>
    <property type="match status" value="1"/>
</dbReference>
<dbReference type="EMBL" id="JACSIT010000076">
    <property type="protein sequence ID" value="MBC6993737.1"/>
    <property type="molecule type" value="Genomic_DNA"/>
</dbReference>
<accession>A0A923PGP4</accession>
<organism evidence="2 3">
    <name type="scientific">Neolewinella lacunae</name>
    <dbReference type="NCBI Taxonomy" id="1517758"/>
    <lineage>
        <taxon>Bacteria</taxon>
        <taxon>Pseudomonadati</taxon>
        <taxon>Bacteroidota</taxon>
        <taxon>Saprospiria</taxon>
        <taxon>Saprospirales</taxon>
        <taxon>Lewinellaceae</taxon>
        <taxon>Neolewinella</taxon>
    </lineage>
</organism>
<dbReference type="InterPro" id="IPR018490">
    <property type="entry name" value="cNMP-bd_dom_sf"/>
</dbReference>
<comment type="caution">
    <text evidence="2">The sequence shown here is derived from an EMBL/GenBank/DDBJ whole genome shotgun (WGS) entry which is preliminary data.</text>
</comment>
<dbReference type="SUPFAM" id="SSF51206">
    <property type="entry name" value="cAMP-binding domain-like"/>
    <property type="match status" value="1"/>
</dbReference>
<keyword evidence="3" id="KW-1185">Reference proteome</keyword>